<proteinExistence type="predicted"/>
<protein>
    <submittedName>
        <fullName evidence="1">Uncharacterized protein</fullName>
    </submittedName>
</protein>
<accession>A0A4C1UN55</accession>
<sequence>MAKMSWTSTKRGKNELIERLDNHISHGIRIGILQWTFHRLNLKVNIQICGGLGVMLPAARDSEKESGEGHPELIGAAHRTEGGAGRGALRIAVISHIT</sequence>
<gene>
    <name evidence="1" type="ORF">EVAR_14062_1</name>
</gene>
<comment type="caution">
    <text evidence="1">The sequence shown here is derived from an EMBL/GenBank/DDBJ whole genome shotgun (WGS) entry which is preliminary data.</text>
</comment>
<evidence type="ECO:0000313" key="2">
    <source>
        <dbReference type="Proteomes" id="UP000299102"/>
    </source>
</evidence>
<organism evidence="1 2">
    <name type="scientific">Eumeta variegata</name>
    <name type="common">Bagworm moth</name>
    <name type="synonym">Eumeta japonica</name>
    <dbReference type="NCBI Taxonomy" id="151549"/>
    <lineage>
        <taxon>Eukaryota</taxon>
        <taxon>Metazoa</taxon>
        <taxon>Ecdysozoa</taxon>
        <taxon>Arthropoda</taxon>
        <taxon>Hexapoda</taxon>
        <taxon>Insecta</taxon>
        <taxon>Pterygota</taxon>
        <taxon>Neoptera</taxon>
        <taxon>Endopterygota</taxon>
        <taxon>Lepidoptera</taxon>
        <taxon>Glossata</taxon>
        <taxon>Ditrysia</taxon>
        <taxon>Tineoidea</taxon>
        <taxon>Psychidae</taxon>
        <taxon>Oiketicinae</taxon>
        <taxon>Eumeta</taxon>
    </lineage>
</organism>
<reference evidence="1 2" key="1">
    <citation type="journal article" date="2019" name="Commun. Biol.">
        <title>The bagworm genome reveals a unique fibroin gene that provides high tensile strength.</title>
        <authorList>
            <person name="Kono N."/>
            <person name="Nakamura H."/>
            <person name="Ohtoshi R."/>
            <person name="Tomita M."/>
            <person name="Numata K."/>
            <person name="Arakawa K."/>
        </authorList>
    </citation>
    <scope>NUCLEOTIDE SEQUENCE [LARGE SCALE GENOMIC DNA]</scope>
</reference>
<dbReference type="EMBL" id="BGZK01000200">
    <property type="protein sequence ID" value="GBP27873.1"/>
    <property type="molecule type" value="Genomic_DNA"/>
</dbReference>
<keyword evidence="2" id="KW-1185">Reference proteome</keyword>
<dbReference type="AlphaFoldDB" id="A0A4C1UN55"/>
<name>A0A4C1UN55_EUMVA</name>
<evidence type="ECO:0000313" key="1">
    <source>
        <dbReference type="EMBL" id="GBP27873.1"/>
    </source>
</evidence>
<dbReference type="Proteomes" id="UP000299102">
    <property type="component" value="Unassembled WGS sequence"/>
</dbReference>